<comment type="function">
    <text evidence="13">DNA-dependent ATPase involved in processing of recombination intermediates, plays a role in repairing DNA breaks. Stimulates the branch migration of RecA-mediated strand transfer reactions, allowing the 3' invading strand to extend heteroduplex DNA faster. Binds ssDNA in the presence of ADP but not other nucleotides, has ATPase activity that is stimulated by ssDNA and various branched DNA structures, but inhibited by SSB. Does not have RecA's homology-searching function.</text>
</comment>
<dbReference type="PANTHER" id="PTHR32472">
    <property type="entry name" value="DNA REPAIR PROTEIN RADA"/>
    <property type="match status" value="1"/>
</dbReference>
<evidence type="ECO:0000256" key="13">
    <source>
        <dbReference type="RuleBase" id="RU003555"/>
    </source>
</evidence>
<keyword evidence="5" id="KW-0378">Hydrolase</keyword>
<dbReference type="GO" id="GO:0003684">
    <property type="term" value="F:damaged DNA binding"/>
    <property type="evidence" value="ECO:0007669"/>
    <property type="project" value="InterPro"/>
</dbReference>
<evidence type="ECO:0000256" key="9">
    <source>
        <dbReference type="ARBA" id="ARBA00023125"/>
    </source>
</evidence>
<keyword evidence="9 11" id="KW-0238">DNA-binding</keyword>
<evidence type="ECO:0000313" key="15">
    <source>
        <dbReference type="EMBL" id="PMP68093.1"/>
    </source>
</evidence>
<dbReference type="CDD" id="cd01121">
    <property type="entry name" value="RadA_SMS_N"/>
    <property type="match status" value="1"/>
</dbReference>
<dbReference type="GO" id="GO:0008270">
    <property type="term" value="F:zinc ion binding"/>
    <property type="evidence" value="ECO:0007669"/>
    <property type="project" value="UniProtKB-KW"/>
</dbReference>
<dbReference type="GO" id="GO:0140664">
    <property type="term" value="F:ATP-dependent DNA damage sensor activity"/>
    <property type="evidence" value="ECO:0007669"/>
    <property type="project" value="InterPro"/>
</dbReference>
<evidence type="ECO:0000259" key="14">
    <source>
        <dbReference type="PROSITE" id="PS50162"/>
    </source>
</evidence>
<keyword evidence="6 13" id="KW-0862">Zinc</keyword>
<dbReference type="SMART" id="SM00382">
    <property type="entry name" value="AAA"/>
    <property type="match status" value="1"/>
</dbReference>
<dbReference type="PROSITE" id="PS50162">
    <property type="entry name" value="RECA_2"/>
    <property type="match status" value="1"/>
</dbReference>
<keyword evidence="7 11" id="KW-0067">ATP-binding</keyword>
<dbReference type="GO" id="GO:0005524">
    <property type="term" value="F:ATP binding"/>
    <property type="evidence" value="ECO:0007669"/>
    <property type="project" value="UniProtKB-UniRule"/>
</dbReference>
<dbReference type="EMBL" id="PNIL01000028">
    <property type="protein sequence ID" value="PMP68093.1"/>
    <property type="molecule type" value="Genomic_DNA"/>
</dbReference>
<dbReference type="Pfam" id="PF18073">
    <property type="entry name" value="Zn_ribbon_LapB"/>
    <property type="match status" value="1"/>
</dbReference>
<evidence type="ECO:0000256" key="10">
    <source>
        <dbReference type="ARBA" id="ARBA00023204"/>
    </source>
</evidence>
<dbReference type="InterPro" id="IPR003593">
    <property type="entry name" value="AAA+_ATPase"/>
</dbReference>
<keyword evidence="1 11" id="KW-0479">Metal-binding</keyword>
<feature type="short sequence motif" description="RadA KNRFG motif" evidence="11">
    <location>
        <begin position="242"/>
        <end position="246"/>
    </location>
</feature>
<dbReference type="Gene3D" id="3.30.230.10">
    <property type="match status" value="1"/>
</dbReference>
<dbReference type="InterPro" id="IPR020588">
    <property type="entry name" value="RecA_ATP-bd"/>
</dbReference>
<dbReference type="PRINTS" id="PR01874">
    <property type="entry name" value="DNAREPAIRADA"/>
</dbReference>
<dbReference type="Proteomes" id="UP000237040">
    <property type="component" value="Unassembled WGS sequence"/>
</dbReference>
<evidence type="ECO:0000256" key="1">
    <source>
        <dbReference type="ARBA" id="ARBA00022723"/>
    </source>
</evidence>
<evidence type="ECO:0000256" key="4">
    <source>
        <dbReference type="ARBA" id="ARBA00022771"/>
    </source>
</evidence>
<name>A0A2J6WF32_9BACT</name>
<keyword evidence="10 11" id="KW-0234">DNA repair</keyword>
<dbReference type="InterPro" id="IPR027417">
    <property type="entry name" value="P-loop_NTPase"/>
</dbReference>
<feature type="region of interest" description="Lon-protease-like" evidence="11">
    <location>
        <begin position="340"/>
        <end position="441"/>
    </location>
</feature>
<keyword evidence="4 13" id="KW-0863">Zinc-finger</keyword>
<evidence type="ECO:0000256" key="8">
    <source>
        <dbReference type="ARBA" id="ARBA00023016"/>
    </source>
</evidence>
<feature type="domain" description="RecA family profile 1" evidence="14">
    <location>
        <begin position="57"/>
        <end position="205"/>
    </location>
</feature>
<evidence type="ECO:0000256" key="6">
    <source>
        <dbReference type="ARBA" id="ARBA00022833"/>
    </source>
</evidence>
<dbReference type="InterPro" id="IPR020568">
    <property type="entry name" value="Ribosomal_Su5_D2-typ_SF"/>
</dbReference>
<evidence type="ECO:0000256" key="5">
    <source>
        <dbReference type="ARBA" id="ARBA00022801"/>
    </source>
</evidence>
<dbReference type="Pfam" id="PF13481">
    <property type="entry name" value="AAA_25"/>
    <property type="match status" value="1"/>
</dbReference>
<dbReference type="InterPro" id="IPR014721">
    <property type="entry name" value="Ribsml_uS5_D2-typ_fold_subgr"/>
</dbReference>
<feature type="binding site" evidence="11">
    <location>
        <begin position="86"/>
        <end position="93"/>
    </location>
    <ligand>
        <name>ATP</name>
        <dbReference type="ChEBI" id="CHEBI:30616"/>
    </ligand>
</feature>
<dbReference type="AlphaFoldDB" id="A0A2J6WF32"/>
<comment type="domain">
    <text evidence="11">The middle region has homology to RecA with ATPase motifs including the RadA KNRFG motif, while the C-terminus is homologous to Lon protease.</text>
</comment>
<organism evidence="15 16">
    <name type="scientific">Caldisericum exile</name>
    <dbReference type="NCBI Taxonomy" id="693075"/>
    <lineage>
        <taxon>Bacteria</taxon>
        <taxon>Pseudomonadati</taxon>
        <taxon>Caldisericota/Cryosericota group</taxon>
        <taxon>Caldisericota</taxon>
        <taxon>Caldisericia</taxon>
        <taxon>Caldisericales</taxon>
        <taxon>Caldisericaceae</taxon>
        <taxon>Caldisericum</taxon>
    </lineage>
</organism>
<dbReference type="RefSeq" id="WP_424586825.1">
    <property type="nucleotide sequence ID" value="NZ_JBNARP010000013.1"/>
</dbReference>
<reference evidence="15 16" key="1">
    <citation type="submission" date="2018-01" db="EMBL/GenBank/DDBJ databases">
        <title>Metagenomic assembled genomes from two thermal pools in the Uzon Caldera, Kamchatka, Russia.</title>
        <authorList>
            <person name="Wilkins L."/>
            <person name="Ettinger C."/>
        </authorList>
    </citation>
    <scope>NUCLEOTIDE SEQUENCE [LARGE SCALE GENOMIC DNA]</scope>
    <source>
        <strain evidence="15">ZAV-07</strain>
    </source>
</reference>
<dbReference type="GO" id="GO:0016787">
    <property type="term" value="F:hydrolase activity"/>
    <property type="evidence" value="ECO:0007669"/>
    <property type="project" value="UniProtKB-KW"/>
</dbReference>
<dbReference type="NCBIfam" id="TIGR00416">
    <property type="entry name" value="sms"/>
    <property type="match status" value="1"/>
</dbReference>
<keyword evidence="3 11" id="KW-0227">DNA damage</keyword>
<evidence type="ECO:0000256" key="2">
    <source>
        <dbReference type="ARBA" id="ARBA00022741"/>
    </source>
</evidence>
<dbReference type="InterPro" id="IPR041166">
    <property type="entry name" value="Rubredoxin_2"/>
</dbReference>
<accession>A0A2J6WF32</accession>
<keyword evidence="8 11" id="KW-0346">Stress response</keyword>
<dbReference type="FunFam" id="3.40.50.300:FF:000050">
    <property type="entry name" value="DNA repair protein RadA"/>
    <property type="match status" value="1"/>
</dbReference>
<evidence type="ECO:0000256" key="12">
    <source>
        <dbReference type="NCBIfam" id="TIGR00416"/>
    </source>
</evidence>
<dbReference type="Gene3D" id="3.40.50.300">
    <property type="entry name" value="P-loop containing nucleotide triphosphate hydrolases"/>
    <property type="match status" value="1"/>
</dbReference>
<keyword evidence="2 11" id="KW-0547">Nucleotide-binding</keyword>
<dbReference type="GO" id="GO:0005829">
    <property type="term" value="C:cytosol"/>
    <property type="evidence" value="ECO:0007669"/>
    <property type="project" value="TreeGrafter"/>
</dbReference>
<comment type="similarity">
    <text evidence="11 13">Belongs to the RecA family. RadA subfamily.</text>
</comment>
<dbReference type="InterPro" id="IPR004504">
    <property type="entry name" value="DNA_repair_RadA"/>
</dbReference>
<comment type="function">
    <text evidence="11">Plays a role in repairing double-strand DNA breaks, probably involving stabilizing or processing branched DNA or blocked replication forks.</text>
</comment>
<gene>
    <name evidence="11" type="primary">radA</name>
    <name evidence="15" type="ORF">C0189_01990</name>
</gene>
<evidence type="ECO:0000256" key="11">
    <source>
        <dbReference type="HAMAP-Rule" id="MF_01498"/>
    </source>
</evidence>
<protein>
    <recommendedName>
        <fullName evidence="11 12">DNA repair protein RadA</fullName>
    </recommendedName>
</protein>
<comment type="caution">
    <text evidence="15">The sequence shown here is derived from an EMBL/GenBank/DDBJ whole genome shotgun (WGS) entry which is preliminary data.</text>
</comment>
<dbReference type="Pfam" id="PF13541">
    <property type="entry name" value="ChlI"/>
    <property type="match status" value="1"/>
</dbReference>
<proteinExistence type="inferred from homology"/>
<sequence length="441" mass="48762">MKKKKSSGYVCSVCGYKSPVKLGKCPQCGSWNSFVEVEESETEAISIVTLESKNDKKFERIKTGINEFDRVLGGGIVKGSIILIGGEPGIGKSTLILEVLDRVARYGNVLYVSGEESQEQIMMRAERLNIHNKNIELLTEQDIDIIKETTLSRKPLLLVVDSIQTVFSKDVEGAQGNINQVKECTRILIEIAKRHGISVILIGHVTKEGTIAGPKTIEHMVDGVFYIDGTRNDVLRLFRGVKNRFGTTNEVGFFEMGEEGLKEVQNPSLEFLSGGVLKEGSVITSALEGSLPIFFEVQSLVTPTIFPIPRRVASGIDYNRLLLLIAIIEKRLRLKLGGFDIYVNVVGGFKPDDRTNDLAFALSIVSSYHEKPLMSKPVVLGELGLSGEVRPTVGIERMVKQGKSLGFENFVIPKFFEGKLKVNDVNLFFVSTLEEAKEIVF</sequence>
<dbReference type="GO" id="GO:0000725">
    <property type="term" value="P:recombinational repair"/>
    <property type="evidence" value="ECO:0007669"/>
    <property type="project" value="UniProtKB-UniRule"/>
</dbReference>
<evidence type="ECO:0000313" key="16">
    <source>
        <dbReference type="Proteomes" id="UP000237040"/>
    </source>
</evidence>
<dbReference type="SUPFAM" id="SSF52540">
    <property type="entry name" value="P-loop containing nucleoside triphosphate hydrolases"/>
    <property type="match status" value="1"/>
</dbReference>
<dbReference type="SUPFAM" id="SSF54211">
    <property type="entry name" value="Ribosomal protein S5 domain 2-like"/>
    <property type="match status" value="1"/>
</dbReference>
<dbReference type="HAMAP" id="MF_01498">
    <property type="entry name" value="RadA_bact"/>
    <property type="match status" value="1"/>
</dbReference>
<evidence type="ECO:0000256" key="7">
    <source>
        <dbReference type="ARBA" id="ARBA00022840"/>
    </source>
</evidence>
<evidence type="ECO:0000256" key="3">
    <source>
        <dbReference type="ARBA" id="ARBA00022763"/>
    </source>
</evidence>
<dbReference type="PANTHER" id="PTHR32472:SF10">
    <property type="entry name" value="DNA REPAIR PROTEIN RADA-LIKE PROTEIN"/>
    <property type="match status" value="1"/>
</dbReference>